<name>A0A2N5E5W4_9GAMM</name>
<dbReference type="PANTHER" id="PTHR30509:SF9">
    <property type="entry name" value="MULTIDRUG RESISTANCE PROTEIN MDTO"/>
    <property type="match status" value="1"/>
</dbReference>
<evidence type="ECO:0000256" key="5">
    <source>
        <dbReference type="ARBA" id="ARBA00022989"/>
    </source>
</evidence>
<dbReference type="RefSeq" id="WP_101824102.1">
    <property type="nucleotide sequence ID" value="NZ_PJZH01000006.1"/>
</dbReference>
<keyword evidence="5 7" id="KW-1133">Transmembrane helix</keyword>
<dbReference type="GO" id="GO:0022857">
    <property type="term" value="F:transmembrane transporter activity"/>
    <property type="evidence" value="ECO:0007669"/>
    <property type="project" value="InterPro"/>
</dbReference>
<keyword evidence="6 7" id="KW-0472">Membrane</keyword>
<feature type="transmembrane region" description="Helical" evidence="7">
    <location>
        <begin position="107"/>
        <end position="130"/>
    </location>
</feature>
<evidence type="ECO:0000256" key="2">
    <source>
        <dbReference type="ARBA" id="ARBA00022448"/>
    </source>
</evidence>
<evidence type="ECO:0000256" key="4">
    <source>
        <dbReference type="ARBA" id="ARBA00022692"/>
    </source>
</evidence>
<dbReference type="OrthoDB" id="9807111at2"/>
<evidence type="ECO:0000256" key="6">
    <source>
        <dbReference type="ARBA" id="ARBA00023136"/>
    </source>
</evidence>
<proteinExistence type="predicted"/>
<feature type="transmembrane region" description="Helical" evidence="7">
    <location>
        <begin position="390"/>
        <end position="407"/>
    </location>
</feature>
<evidence type="ECO:0000313" key="8">
    <source>
        <dbReference type="EMBL" id="PLR36528.1"/>
    </source>
</evidence>
<dbReference type="AlphaFoldDB" id="A0A2N5E5W4"/>
<feature type="transmembrane region" description="Helical" evidence="7">
    <location>
        <begin position="416"/>
        <end position="436"/>
    </location>
</feature>
<reference evidence="8 9" key="1">
    <citation type="submission" date="2017-12" db="EMBL/GenBank/DDBJ databases">
        <title>Characterization of six clinical isolates of Enterochimera gen. nov., a novel genus of the Yersiniaciae family and the three species Enterochimera arupensis sp. nov., Enterochimera coloradensis sp. nov, and Enterochimera californica sp. nov.</title>
        <authorList>
            <person name="Rossi A."/>
            <person name="Fisher M."/>
        </authorList>
    </citation>
    <scope>NUCLEOTIDE SEQUENCE [LARGE SCALE GENOMIC DNA]</scope>
    <source>
        <strain evidence="9">2016-Iso4</strain>
    </source>
</reference>
<keyword evidence="3" id="KW-1003">Cell membrane</keyword>
<dbReference type="InterPro" id="IPR006726">
    <property type="entry name" value="PHBA_efflux_AaeB/fusaric-R"/>
</dbReference>
<dbReference type="Pfam" id="PF04632">
    <property type="entry name" value="FUSC"/>
    <property type="match status" value="1"/>
</dbReference>
<evidence type="ECO:0000313" key="9">
    <source>
        <dbReference type="Proteomes" id="UP000234503"/>
    </source>
</evidence>
<keyword evidence="2" id="KW-0813">Transport</keyword>
<dbReference type="GO" id="GO:0005886">
    <property type="term" value="C:plasma membrane"/>
    <property type="evidence" value="ECO:0007669"/>
    <property type="project" value="UniProtKB-SubCell"/>
</dbReference>
<keyword evidence="9" id="KW-1185">Reference proteome</keyword>
<comment type="subcellular location">
    <subcellularLocation>
        <location evidence="1">Cell membrane</location>
        <topology evidence="1">Multi-pass membrane protein</topology>
    </subcellularLocation>
</comment>
<evidence type="ECO:0000256" key="1">
    <source>
        <dbReference type="ARBA" id="ARBA00004651"/>
    </source>
</evidence>
<protein>
    <submittedName>
        <fullName evidence="8">FUSC family protein</fullName>
    </submittedName>
</protein>
<feature type="transmembrane region" description="Helical" evidence="7">
    <location>
        <begin position="82"/>
        <end position="100"/>
    </location>
</feature>
<organism evidence="8 9">
    <name type="scientific">Chimaeribacter coloradensis</name>
    <dbReference type="NCBI Taxonomy" id="2060068"/>
    <lineage>
        <taxon>Bacteria</taxon>
        <taxon>Pseudomonadati</taxon>
        <taxon>Pseudomonadota</taxon>
        <taxon>Gammaproteobacteria</taxon>
        <taxon>Enterobacterales</taxon>
        <taxon>Yersiniaceae</taxon>
        <taxon>Chimaeribacter</taxon>
    </lineage>
</organism>
<keyword evidence="4 7" id="KW-0812">Transmembrane</keyword>
<feature type="transmembrane region" description="Helical" evidence="7">
    <location>
        <begin position="493"/>
        <end position="514"/>
    </location>
</feature>
<evidence type="ECO:0000256" key="3">
    <source>
        <dbReference type="ARBA" id="ARBA00022475"/>
    </source>
</evidence>
<comment type="caution">
    <text evidence="8">The sequence shown here is derived from an EMBL/GenBank/DDBJ whole genome shotgun (WGS) entry which is preliminary data.</text>
</comment>
<feature type="transmembrane region" description="Helical" evidence="7">
    <location>
        <begin position="363"/>
        <end position="384"/>
    </location>
</feature>
<feature type="transmembrane region" description="Helical" evidence="7">
    <location>
        <begin position="57"/>
        <end position="76"/>
    </location>
</feature>
<dbReference type="EMBL" id="PJZH01000006">
    <property type="protein sequence ID" value="PLR36528.1"/>
    <property type="molecule type" value="Genomic_DNA"/>
</dbReference>
<sequence length="687" mass="76496">MKWLTKNAVLFSVKTCLAAFLALFIALELNLEKPAWALTTVYVASQLYSASTLSKSVFRLLGTLLGGLFIFLIYPITVQSPMLFSLCVSLWVALCLYLSLHDRTPKSYVFMLAGYSAAIMGFPSVGSAGAITDTVISRIEEITVAIICSSLVHRLVFPVSMRSLLEQSVSVWYQNARKLCSELITVLPKDKSLEREDILIQMANFPLNVETLITHCVYDGDAARKLIRLVSVQYQHLSYLIPTLTAIEVRLNLLGEQQIRFPEPVAQAFAAFLHWLNDGDTINEVTAIQATLHHCQAELQQAWQHNTLGTEESILLIGLLERLADFVRIAGAYQSVSVLVSDLSGDTRLAKNARAHRHIDKGLLMLSALTAFLATFGSCLFWIGSGWADGATAPMMAAILSSFFAGADTPLTPMKLFIKGVIIALVISVLYIALLIPQAVTFEALIICLTPGLMALGLVIARPSTNMIGLSVATQLPGFIGMSHHFVPDLPKVINTAMSAMVGIFFAAVITAIIRNKRPAWTAKRALRKGLRDLLRFIKEIERNASSLLARQQFISRTLDKVNIILPRKRLDPDADLESGGNLIAEAWLGAYCYDFYARHREVLEQHHIDSGQMFHELGLYLKRRMKSLQSTPHPALREELDLLLFRLEMLAMRDGRAFMPMFYLFNIRLLLFPQLRWPGNEAEKTA</sequence>
<dbReference type="PANTHER" id="PTHR30509">
    <property type="entry name" value="P-HYDROXYBENZOIC ACID EFFLUX PUMP SUBUNIT-RELATED"/>
    <property type="match status" value="1"/>
</dbReference>
<gene>
    <name evidence="8" type="ORF">CYR32_09255</name>
</gene>
<accession>A0A2N5E5W4</accession>
<feature type="transmembrane region" description="Helical" evidence="7">
    <location>
        <begin position="7"/>
        <end position="27"/>
    </location>
</feature>
<evidence type="ECO:0000256" key="7">
    <source>
        <dbReference type="SAM" id="Phobius"/>
    </source>
</evidence>
<dbReference type="Proteomes" id="UP000234503">
    <property type="component" value="Unassembled WGS sequence"/>
</dbReference>
<feature type="transmembrane region" description="Helical" evidence="7">
    <location>
        <begin position="442"/>
        <end position="461"/>
    </location>
</feature>
<feature type="transmembrane region" description="Helical" evidence="7">
    <location>
        <begin position="468"/>
        <end position="487"/>
    </location>
</feature>